<keyword evidence="1" id="KW-0732">Signal</keyword>
<dbReference type="Proteomes" id="UP001597110">
    <property type="component" value="Unassembled WGS sequence"/>
</dbReference>
<dbReference type="RefSeq" id="WP_386823049.1">
    <property type="nucleotide sequence ID" value="NZ_JBHTIF010000001.1"/>
</dbReference>
<gene>
    <name evidence="2" type="ORF">ACFQ0E_07380</name>
</gene>
<protein>
    <recommendedName>
        <fullName evidence="4">TIGR03016 family PEP-CTERM system-associated outer membrane protein</fullName>
    </recommendedName>
</protein>
<name>A0ABW2YAA1_9GAMM</name>
<keyword evidence="3" id="KW-1185">Reference proteome</keyword>
<accession>A0ABW2YAA1</accession>
<sequence>MARARTRASLPVATLAMSIAVVFGAATPRDAHALRVNYTLDFNAEHNDNLLLTPTDPLSTTILRPGLGVEVLHDTSVLQMHLSGRAEYRHYDQRGLQDGADGTFSGRVNWVAIPERLSFSVVDQLTLQPVDTLAADAPGNRQQVNVLSAGPTLQFEWGDDWRGSAELRWIRSEAEITDAFNSRRTDLALRATRRLSPGSRFSFNLQQQRVDFDSEAVARDYDRTQLFMRWTRTLNRVDLAVDLGYSRLDYRRSLPGFADGRADPMFRASAAWRPNDAHRFDLSYSSLFSDVASDALAGGEVIEAPPAGVQTGDTVVNASPFLERRLEGEYTWTSTRWTFSASPFLDRLRYQDTDQFDQDGYGLGLEASWRARRNLRIGFAGALDHNRYVNLDRDDETRRYSLNARYQWVRHWSGVFTLARYERRSSAPGQRADQNVVSLALTYQNR</sequence>
<dbReference type="EMBL" id="JBHTIF010000001">
    <property type="protein sequence ID" value="MFD0725425.1"/>
    <property type="molecule type" value="Genomic_DNA"/>
</dbReference>
<dbReference type="SUPFAM" id="SSF56935">
    <property type="entry name" value="Porins"/>
    <property type="match status" value="1"/>
</dbReference>
<evidence type="ECO:0000313" key="2">
    <source>
        <dbReference type="EMBL" id="MFD0725425.1"/>
    </source>
</evidence>
<reference evidence="3" key="1">
    <citation type="journal article" date="2019" name="Int. J. Syst. Evol. Microbiol.">
        <title>The Global Catalogue of Microorganisms (GCM) 10K type strain sequencing project: providing services to taxonomists for standard genome sequencing and annotation.</title>
        <authorList>
            <consortium name="The Broad Institute Genomics Platform"/>
            <consortium name="The Broad Institute Genome Sequencing Center for Infectious Disease"/>
            <person name="Wu L."/>
            <person name="Ma J."/>
        </authorList>
    </citation>
    <scope>NUCLEOTIDE SEQUENCE [LARGE SCALE GENOMIC DNA]</scope>
    <source>
        <strain evidence="3">CCUG 55585</strain>
    </source>
</reference>
<evidence type="ECO:0000256" key="1">
    <source>
        <dbReference type="SAM" id="SignalP"/>
    </source>
</evidence>
<organism evidence="2 3">
    <name type="scientific">Lysobacter brunescens</name>
    <dbReference type="NCBI Taxonomy" id="262323"/>
    <lineage>
        <taxon>Bacteria</taxon>
        <taxon>Pseudomonadati</taxon>
        <taxon>Pseudomonadota</taxon>
        <taxon>Gammaproteobacteria</taxon>
        <taxon>Lysobacterales</taxon>
        <taxon>Lysobacteraceae</taxon>
        <taxon>Lysobacter</taxon>
    </lineage>
</organism>
<proteinExistence type="predicted"/>
<feature type="chain" id="PRO_5046636146" description="TIGR03016 family PEP-CTERM system-associated outer membrane protein" evidence="1">
    <location>
        <begin position="34"/>
        <end position="446"/>
    </location>
</feature>
<comment type="caution">
    <text evidence="2">The sequence shown here is derived from an EMBL/GenBank/DDBJ whole genome shotgun (WGS) entry which is preliminary data.</text>
</comment>
<evidence type="ECO:0008006" key="4">
    <source>
        <dbReference type="Google" id="ProtNLM"/>
    </source>
</evidence>
<feature type="signal peptide" evidence="1">
    <location>
        <begin position="1"/>
        <end position="33"/>
    </location>
</feature>
<evidence type="ECO:0000313" key="3">
    <source>
        <dbReference type="Proteomes" id="UP001597110"/>
    </source>
</evidence>